<dbReference type="AlphaFoldDB" id="A0A5N6FXP0"/>
<reference evidence="2" key="1">
    <citation type="submission" date="2019-04" db="EMBL/GenBank/DDBJ databases">
        <title>Friends and foes A comparative genomics studyof 23 Aspergillus species from section Flavi.</title>
        <authorList>
            <consortium name="DOE Joint Genome Institute"/>
            <person name="Kjaerbolling I."/>
            <person name="Vesth T."/>
            <person name="Frisvad J.C."/>
            <person name="Nybo J.L."/>
            <person name="Theobald S."/>
            <person name="Kildgaard S."/>
            <person name="Isbrandt T."/>
            <person name="Kuo A."/>
            <person name="Sato A."/>
            <person name="Lyhne E.K."/>
            <person name="Kogle M.E."/>
            <person name="Wiebenga A."/>
            <person name="Kun R.S."/>
            <person name="Lubbers R.J."/>
            <person name="Makela M.R."/>
            <person name="Barry K."/>
            <person name="Chovatia M."/>
            <person name="Clum A."/>
            <person name="Daum C."/>
            <person name="Haridas S."/>
            <person name="He G."/>
            <person name="LaButti K."/>
            <person name="Lipzen A."/>
            <person name="Mondo S."/>
            <person name="Riley R."/>
            <person name="Salamov A."/>
            <person name="Simmons B.A."/>
            <person name="Magnuson J.K."/>
            <person name="Henrissat B."/>
            <person name="Mortensen U.H."/>
            <person name="Larsen T.O."/>
            <person name="Devries R.P."/>
            <person name="Grigoriev I.V."/>
            <person name="Machida M."/>
            <person name="Baker S.E."/>
            <person name="Andersen M.R."/>
        </authorList>
    </citation>
    <scope>NUCLEOTIDE SEQUENCE [LARGE SCALE GENOMIC DNA]</scope>
    <source>
        <strain evidence="2">IBT 14317</strain>
    </source>
</reference>
<name>A0A5N6FXP0_PETAA</name>
<organism evidence="2">
    <name type="scientific">Petromyces alliaceus</name>
    <name type="common">Aspergillus alliaceus</name>
    <dbReference type="NCBI Taxonomy" id="209559"/>
    <lineage>
        <taxon>Eukaryota</taxon>
        <taxon>Fungi</taxon>
        <taxon>Dikarya</taxon>
        <taxon>Ascomycota</taxon>
        <taxon>Pezizomycotina</taxon>
        <taxon>Eurotiomycetes</taxon>
        <taxon>Eurotiomycetidae</taxon>
        <taxon>Eurotiales</taxon>
        <taxon>Aspergillaceae</taxon>
        <taxon>Aspergillus</taxon>
        <taxon>Aspergillus subgen. Circumdati</taxon>
    </lineage>
</organism>
<evidence type="ECO:0000313" key="2">
    <source>
        <dbReference type="EMBL" id="KAE8392679.1"/>
    </source>
</evidence>
<dbReference type="OMA" id="PENAAGW"/>
<sequence>MDFVSKLAEKFLDKDKSSGSQEGYGSQGGYGGQPSGYGGQGGYAGQPEGYSGRYPHQQQHSGPQVPPPWVARWDDQSQRWFYVNEQTGERTWNHPGQGGGYGQQQQQPSYGGGAPYGGGQSYGQQPSYGYSESRQGEYYQQQGPKKDHTGAKIAGAAALGVAGGALGMYAAGEMHDSYEEHKEEWKQDVQDFPENAAEWTGEKVGEAEVGWDRAEDRVEQGWDNTVDKVEDIPENVAEWTGEKVGSVERFGDNMHDAYERGEDEGRGDDW</sequence>
<feature type="compositionally biased region" description="Gly residues" evidence="1">
    <location>
        <begin position="110"/>
        <end position="121"/>
    </location>
</feature>
<dbReference type="Proteomes" id="UP000326877">
    <property type="component" value="Unassembled WGS sequence"/>
</dbReference>
<gene>
    <name evidence="2" type="ORF">BDV23DRAFT_150856</name>
</gene>
<feature type="compositionally biased region" description="Basic and acidic residues" evidence="1">
    <location>
        <begin position="7"/>
        <end position="17"/>
    </location>
</feature>
<dbReference type="InterPro" id="IPR036020">
    <property type="entry name" value="WW_dom_sf"/>
</dbReference>
<dbReference type="OrthoDB" id="2367685at2759"/>
<dbReference type="Pfam" id="PF00397">
    <property type="entry name" value="WW"/>
    <property type="match status" value="1"/>
</dbReference>
<feature type="compositionally biased region" description="Gly residues" evidence="1">
    <location>
        <begin position="25"/>
        <end position="44"/>
    </location>
</feature>
<feature type="region of interest" description="Disordered" evidence="1">
    <location>
        <begin position="243"/>
        <end position="270"/>
    </location>
</feature>
<feature type="compositionally biased region" description="Basic and acidic residues" evidence="1">
    <location>
        <begin position="245"/>
        <end position="270"/>
    </location>
</feature>
<accession>A0A5N6FXP0</accession>
<dbReference type="EMBL" id="ML735235">
    <property type="protein sequence ID" value="KAE8392679.1"/>
    <property type="molecule type" value="Genomic_DNA"/>
</dbReference>
<proteinExistence type="predicted"/>
<protein>
    <submittedName>
        <fullName evidence="2">Uncharacterized protein</fullName>
    </submittedName>
</protein>
<dbReference type="Gene3D" id="2.20.70.10">
    <property type="match status" value="1"/>
</dbReference>
<feature type="region of interest" description="Disordered" evidence="1">
    <location>
        <begin position="1"/>
        <end position="149"/>
    </location>
</feature>
<feature type="compositionally biased region" description="Low complexity" evidence="1">
    <location>
        <begin position="122"/>
        <end position="131"/>
    </location>
</feature>
<dbReference type="InterPro" id="IPR001202">
    <property type="entry name" value="WW_dom"/>
</dbReference>
<dbReference type="SUPFAM" id="SSF51045">
    <property type="entry name" value="WW domain"/>
    <property type="match status" value="1"/>
</dbReference>
<dbReference type="PROSITE" id="PS50020">
    <property type="entry name" value="WW_DOMAIN_2"/>
    <property type="match status" value="1"/>
</dbReference>
<dbReference type="SMART" id="SM00456">
    <property type="entry name" value="WW"/>
    <property type="match status" value="1"/>
</dbReference>
<evidence type="ECO:0000256" key="1">
    <source>
        <dbReference type="SAM" id="MobiDB-lite"/>
    </source>
</evidence>
<accession>A0A5N7CFM8</accession>